<protein>
    <submittedName>
        <fullName evidence="1">Aldose 1-epimerase family protein</fullName>
    </submittedName>
</protein>
<name>A0ABY4IET9_9MICO</name>
<accession>A0ABY4IET9</accession>
<keyword evidence="2" id="KW-1185">Reference proteome</keyword>
<proteinExistence type="predicted"/>
<evidence type="ECO:0000313" key="1">
    <source>
        <dbReference type="EMBL" id="UPL11099.1"/>
    </source>
</evidence>
<dbReference type="Proteomes" id="UP000831467">
    <property type="component" value="Chromosome"/>
</dbReference>
<evidence type="ECO:0000313" key="2">
    <source>
        <dbReference type="Proteomes" id="UP000831467"/>
    </source>
</evidence>
<sequence length="335" mass="36238">MVAELYGAPIDEAWRRLGHRGQAVTVESSLRTDGPDAGSRRIRVVNGDLDLEILPDRGLDLAQLRVAGMPFAWTSATGFPPIVPGPDDDGWLRSFGGGLLTTCGLRSFGAPSVDEGEAHPLHGRYSSLRAEVTRTEVTDREVVVEGTVREVEVFGVHLELRRRISTPIGSRLVRVQDHVVNRGAAAVEPMVLYHLNLGWPLVDEGTVLHSPATAVEPRDAQARAGLGSWDRFPAPAESYPEQVFRHELPLRERVDIVVASPRGAAVRIAVDTARLPALFQWRVAEERGHVVLGIEPATVPTILGRADARARGLLRPLAPGGVLELGVDVEVMPGA</sequence>
<dbReference type="Gene3D" id="2.70.98.10">
    <property type="match status" value="1"/>
</dbReference>
<gene>
    <name evidence="1" type="ORF">KV394_08240</name>
</gene>
<dbReference type="InterPro" id="IPR014718">
    <property type="entry name" value="GH-type_carb-bd"/>
</dbReference>
<dbReference type="InterPro" id="IPR027839">
    <property type="entry name" value="DUF4432"/>
</dbReference>
<reference evidence="1 2" key="1">
    <citation type="submission" date="2021-06" db="EMBL/GenBank/DDBJ databases">
        <title>Genome-based taxonomic framework of Microbacterium strains isolated from marine environment, the description of four new species and reclassification of four preexisting species.</title>
        <authorList>
            <person name="Lee S.D."/>
            <person name="Kim S.-M."/>
            <person name="Byeon Y.-S."/>
            <person name="Yang H.L."/>
            <person name="Kim I.S."/>
        </authorList>
    </citation>
    <scope>NUCLEOTIDE SEQUENCE [LARGE SCALE GENOMIC DNA]</scope>
    <source>
        <strain evidence="1 2">SSW1-51</strain>
    </source>
</reference>
<dbReference type="EMBL" id="CP078076">
    <property type="protein sequence ID" value="UPL11099.1"/>
    <property type="molecule type" value="Genomic_DNA"/>
</dbReference>
<dbReference type="CDD" id="cd09023">
    <property type="entry name" value="Aldose_epim_Ec_c4013"/>
    <property type="match status" value="1"/>
</dbReference>
<dbReference type="Pfam" id="PF14486">
    <property type="entry name" value="DUF4432"/>
    <property type="match status" value="1"/>
</dbReference>
<organism evidence="1 2">
    <name type="scientific">Microbacterium sufflavum</name>
    <dbReference type="NCBI Taxonomy" id="2851649"/>
    <lineage>
        <taxon>Bacteria</taxon>
        <taxon>Bacillati</taxon>
        <taxon>Actinomycetota</taxon>
        <taxon>Actinomycetes</taxon>
        <taxon>Micrococcales</taxon>
        <taxon>Microbacteriaceae</taxon>
        <taxon>Microbacterium</taxon>
    </lineage>
</organism>
<dbReference type="RefSeq" id="WP_247982776.1">
    <property type="nucleotide sequence ID" value="NZ_CP078076.1"/>
</dbReference>